<keyword evidence="7 9" id="KW-1015">Disulfide bond</keyword>
<dbReference type="STRING" id="113540.ENSSFOP00015014104"/>
<dbReference type="InterPro" id="IPR000742">
    <property type="entry name" value="EGF"/>
</dbReference>
<dbReference type="Proteomes" id="UP000034805">
    <property type="component" value="Unassembled WGS sequence"/>
</dbReference>
<keyword evidence="8" id="KW-0325">Glycoprotein</keyword>
<dbReference type="InterPro" id="IPR001881">
    <property type="entry name" value="EGF-like_Ca-bd_dom"/>
</dbReference>
<keyword evidence="6" id="KW-0106">Calcium</keyword>
<dbReference type="EMBL" id="JARO02024701">
    <property type="protein sequence ID" value="KPP56190.1"/>
    <property type="molecule type" value="Genomic_DNA"/>
</dbReference>
<dbReference type="SMART" id="SM00181">
    <property type="entry name" value="EGF"/>
    <property type="match status" value="1"/>
</dbReference>
<dbReference type="InterPro" id="IPR013032">
    <property type="entry name" value="EGF-like_CS"/>
</dbReference>
<dbReference type="PANTHER" id="PTHR24278">
    <property type="entry name" value="COAGULATION FACTOR"/>
    <property type="match status" value="1"/>
</dbReference>
<evidence type="ECO:0000256" key="5">
    <source>
        <dbReference type="ARBA" id="ARBA00022737"/>
    </source>
</evidence>
<dbReference type="PROSITE" id="PS50998">
    <property type="entry name" value="GLA_2"/>
    <property type="match status" value="1"/>
</dbReference>
<accession>A0A0P7W0U1</accession>
<dbReference type="SMART" id="SM00069">
    <property type="entry name" value="GLA"/>
    <property type="match status" value="1"/>
</dbReference>
<dbReference type="CDD" id="cd00054">
    <property type="entry name" value="EGF_CA"/>
    <property type="match status" value="1"/>
</dbReference>
<dbReference type="InterPro" id="IPR035972">
    <property type="entry name" value="GLA-like_dom_SF"/>
</dbReference>
<feature type="non-terminal residue" evidence="12">
    <location>
        <position position="1"/>
    </location>
</feature>
<comment type="caution">
    <text evidence="12">The sequence shown here is derived from an EMBL/GenBank/DDBJ whole genome shotgun (WGS) entry which is preliminary data.</text>
</comment>
<evidence type="ECO:0000256" key="4">
    <source>
        <dbReference type="ARBA" id="ARBA00022536"/>
    </source>
</evidence>
<dbReference type="PANTHER" id="PTHR24278:SF33">
    <property type="entry name" value="PROTEIN Z, VITAMIN K-DEPENDENT PLASMA GLYCOPROTEIN A"/>
    <property type="match status" value="1"/>
</dbReference>
<evidence type="ECO:0000313" key="12">
    <source>
        <dbReference type="EMBL" id="KPP56190.1"/>
    </source>
</evidence>
<evidence type="ECO:0000256" key="7">
    <source>
        <dbReference type="ARBA" id="ARBA00023157"/>
    </source>
</evidence>
<dbReference type="PRINTS" id="PR00010">
    <property type="entry name" value="EGFBLOOD"/>
</dbReference>
<feature type="domain" description="Gla" evidence="11">
    <location>
        <begin position="37"/>
        <end position="83"/>
    </location>
</feature>
<comment type="caution">
    <text evidence="9">Lacks conserved residue(s) required for the propagation of feature annotation.</text>
</comment>
<evidence type="ECO:0000313" key="13">
    <source>
        <dbReference type="Proteomes" id="UP000034805"/>
    </source>
</evidence>
<dbReference type="GO" id="GO:0005615">
    <property type="term" value="C:extracellular space"/>
    <property type="evidence" value="ECO:0007669"/>
    <property type="project" value="TreeGrafter"/>
</dbReference>
<evidence type="ECO:0000256" key="9">
    <source>
        <dbReference type="PROSITE-ProRule" id="PRU00076"/>
    </source>
</evidence>
<dbReference type="Pfam" id="PF12661">
    <property type="entry name" value="hEGF"/>
    <property type="match status" value="1"/>
</dbReference>
<dbReference type="FunFam" id="4.10.740.10:FF:000001">
    <property type="entry name" value="vitamin K-dependent protein S"/>
    <property type="match status" value="1"/>
</dbReference>
<keyword evidence="4 9" id="KW-0245">EGF-like domain</keyword>
<feature type="domain" description="EGF-like" evidence="10">
    <location>
        <begin position="83"/>
        <end position="119"/>
    </location>
</feature>
<gene>
    <name evidence="12" type="ORF">Z043_126237</name>
</gene>
<reference evidence="12 13" key="1">
    <citation type="submission" date="2015-08" db="EMBL/GenBank/DDBJ databases">
        <title>The genome of the Asian arowana (Scleropages formosus).</title>
        <authorList>
            <person name="Tan M.H."/>
            <person name="Gan H.M."/>
            <person name="Croft L.J."/>
            <person name="Austin C.M."/>
        </authorList>
    </citation>
    <scope>NUCLEOTIDE SEQUENCE [LARGE SCALE GENOMIC DNA]</scope>
    <source>
        <strain evidence="12">Aro1</strain>
    </source>
</reference>
<organism evidence="12 13">
    <name type="scientific">Scleropages formosus</name>
    <name type="common">Asian bonytongue</name>
    <name type="synonym">Osteoglossum formosum</name>
    <dbReference type="NCBI Taxonomy" id="113540"/>
    <lineage>
        <taxon>Eukaryota</taxon>
        <taxon>Metazoa</taxon>
        <taxon>Chordata</taxon>
        <taxon>Craniata</taxon>
        <taxon>Vertebrata</taxon>
        <taxon>Euteleostomi</taxon>
        <taxon>Actinopterygii</taxon>
        <taxon>Neopterygii</taxon>
        <taxon>Teleostei</taxon>
        <taxon>Osteoglossocephala</taxon>
        <taxon>Osteoglossomorpha</taxon>
        <taxon>Osteoglossiformes</taxon>
        <taxon>Osteoglossidae</taxon>
        <taxon>Scleropages</taxon>
    </lineage>
</organism>
<dbReference type="PROSITE" id="PS01187">
    <property type="entry name" value="EGF_CA"/>
    <property type="match status" value="1"/>
</dbReference>
<sequence length="120" mass="13271">CPAPVLIYGPNGARSCLPIVFLEKQDALTLMSRHKRANAGSEEDQLPPNLERECVEEVCHYEEAREIFQDTYRTDIFWSVYVDGDQCASKPCKNGALCSDSVGGYDCICKSGFSGVHCDT</sequence>
<evidence type="ECO:0000256" key="1">
    <source>
        <dbReference type="ARBA" id="ARBA00004613"/>
    </source>
</evidence>
<dbReference type="Gene3D" id="2.10.25.10">
    <property type="entry name" value="Laminin"/>
    <property type="match status" value="1"/>
</dbReference>
<proteinExistence type="predicted"/>
<dbReference type="Pfam" id="PF00594">
    <property type="entry name" value="Gla"/>
    <property type="match status" value="1"/>
</dbReference>
<evidence type="ECO:0000256" key="3">
    <source>
        <dbReference type="ARBA" id="ARBA00022525"/>
    </source>
</evidence>
<keyword evidence="5" id="KW-0677">Repeat</keyword>
<evidence type="ECO:0000259" key="10">
    <source>
        <dbReference type="PROSITE" id="PS50026"/>
    </source>
</evidence>
<keyword evidence="3" id="KW-0964">Secreted</keyword>
<dbReference type="PRINTS" id="PR00001">
    <property type="entry name" value="GLABLOOD"/>
</dbReference>
<evidence type="ECO:0000256" key="2">
    <source>
        <dbReference type="ARBA" id="ARBA00022479"/>
    </source>
</evidence>
<dbReference type="InterPro" id="IPR017857">
    <property type="entry name" value="Coagulation_fac-like_Gla_dom"/>
</dbReference>
<dbReference type="PROSITE" id="PS00022">
    <property type="entry name" value="EGF_1"/>
    <property type="match status" value="1"/>
</dbReference>
<evidence type="ECO:0000256" key="8">
    <source>
        <dbReference type="ARBA" id="ARBA00023180"/>
    </source>
</evidence>
<dbReference type="GO" id="GO:0005509">
    <property type="term" value="F:calcium ion binding"/>
    <property type="evidence" value="ECO:0007669"/>
    <property type="project" value="InterPro"/>
</dbReference>
<dbReference type="Gene3D" id="4.10.740.10">
    <property type="entry name" value="Coagulation Factor IX"/>
    <property type="match status" value="1"/>
</dbReference>
<comment type="subcellular location">
    <subcellularLocation>
        <location evidence="1">Secreted</location>
    </subcellularLocation>
</comment>
<name>A0A0P7W0U1_SCLFO</name>
<dbReference type="InterPro" id="IPR050442">
    <property type="entry name" value="Peptidase_S1_coag_factors"/>
</dbReference>
<dbReference type="InterPro" id="IPR018097">
    <property type="entry name" value="EGF_Ca-bd_CS"/>
</dbReference>
<evidence type="ECO:0000259" key="11">
    <source>
        <dbReference type="PROSITE" id="PS50998"/>
    </source>
</evidence>
<dbReference type="PROSITE" id="PS00011">
    <property type="entry name" value="GLA_1"/>
    <property type="match status" value="1"/>
</dbReference>
<dbReference type="FunFam" id="2.10.25.10:FF:000162">
    <property type="entry name" value="Coagulation factor X (Predicted)"/>
    <property type="match status" value="1"/>
</dbReference>
<dbReference type="SUPFAM" id="SSF57630">
    <property type="entry name" value="GLA-domain"/>
    <property type="match status" value="1"/>
</dbReference>
<dbReference type="InterPro" id="IPR000294">
    <property type="entry name" value="GLA_domain"/>
</dbReference>
<protein>
    <submittedName>
        <fullName evidence="12">Uncharacterized protein</fullName>
    </submittedName>
</protein>
<dbReference type="InterPro" id="IPR000152">
    <property type="entry name" value="EGF-type_Asp/Asn_hydroxyl_site"/>
</dbReference>
<dbReference type="AlphaFoldDB" id="A0A0P7W0U1"/>
<evidence type="ECO:0000256" key="6">
    <source>
        <dbReference type="ARBA" id="ARBA00022837"/>
    </source>
</evidence>
<dbReference type="PROSITE" id="PS01186">
    <property type="entry name" value="EGF_2"/>
    <property type="match status" value="1"/>
</dbReference>
<dbReference type="SMART" id="SM00179">
    <property type="entry name" value="EGF_CA"/>
    <property type="match status" value="1"/>
</dbReference>
<feature type="disulfide bond" evidence="9">
    <location>
        <begin position="109"/>
        <end position="118"/>
    </location>
</feature>
<dbReference type="PROSITE" id="PS50026">
    <property type="entry name" value="EGF_3"/>
    <property type="match status" value="1"/>
</dbReference>
<keyword evidence="2" id="KW-0301">Gamma-carboxyglutamic acid</keyword>
<feature type="non-terminal residue" evidence="12">
    <location>
        <position position="120"/>
    </location>
</feature>
<dbReference type="PROSITE" id="PS00010">
    <property type="entry name" value="ASX_HYDROXYL"/>
    <property type="match status" value="1"/>
</dbReference>